<dbReference type="SUPFAM" id="SSF51206">
    <property type="entry name" value="cAMP-binding domain-like"/>
    <property type="match status" value="1"/>
</dbReference>
<proteinExistence type="predicted"/>
<evidence type="ECO:0000313" key="1">
    <source>
        <dbReference type="EMBL" id="SMD16518.1"/>
    </source>
</evidence>
<dbReference type="OrthoDB" id="769097at2"/>
<dbReference type="STRING" id="475255.SAMN04488101_12030"/>
<dbReference type="Gene3D" id="2.60.120.10">
    <property type="entry name" value="Jelly Rolls"/>
    <property type="match status" value="1"/>
</dbReference>
<dbReference type="AlphaFoldDB" id="A0A1W2F4Q0"/>
<accession>A0A1W2F4Q0</accession>
<dbReference type="Proteomes" id="UP000192678">
    <property type="component" value="Unassembled WGS sequence"/>
</dbReference>
<dbReference type="GO" id="GO:0016301">
    <property type="term" value="F:kinase activity"/>
    <property type="evidence" value="ECO:0007669"/>
    <property type="project" value="UniProtKB-KW"/>
</dbReference>
<dbReference type="EMBL" id="FWYB01000020">
    <property type="protein sequence ID" value="SMD16518.1"/>
    <property type="molecule type" value="Genomic_DNA"/>
</dbReference>
<evidence type="ECO:0000313" key="2">
    <source>
        <dbReference type="Proteomes" id="UP000192678"/>
    </source>
</evidence>
<keyword evidence="1" id="KW-0418">Kinase</keyword>
<dbReference type="RefSeq" id="WP_084292021.1">
    <property type="nucleotide sequence ID" value="NZ_FWYB01000020.1"/>
</dbReference>
<dbReference type="InterPro" id="IPR000595">
    <property type="entry name" value="cNMP-bd_dom"/>
</dbReference>
<dbReference type="InterPro" id="IPR018490">
    <property type="entry name" value="cNMP-bd_dom_sf"/>
</dbReference>
<protein>
    <submittedName>
        <fullName evidence="1">cAMP-binding domain of CRP or a regulatory subunit of cAMP-dependent protein kinases</fullName>
    </submittedName>
</protein>
<organism evidence="1 2">
    <name type="scientific">Pedobacter nyackensis</name>
    <dbReference type="NCBI Taxonomy" id="475255"/>
    <lineage>
        <taxon>Bacteria</taxon>
        <taxon>Pseudomonadati</taxon>
        <taxon>Bacteroidota</taxon>
        <taxon>Sphingobacteriia</taxon>
        <taxon>Sphingobacteriales</taxon>
        <taxon>Sphingobacteriaceae</taxon>
        <taxon>Pedobacter</taxon>
    </lineage>
</organism>
<name>A0A1W2F4Q0_9SPHI</name>
<keyword evidence="1" id="KW-0808">Transferase</keyword>
<reference evidence="1 2" key="1">
    <citation type="submission" date="2017-04" db="EMBL/GenBank/DDBJ databases">
        <authorList>
            <person name="Afonso C.L."/>
            <person name="Miller P.J."/>
            <person name="Scott M.A."/>
            <person name="Spackman E."/>
            <person name="Goraichik I."/>
            <person name="Dimitrov K.M."/>
            <person name="Suarez D.L."/>
            <person name="Swayne D.E."/>
        </authorList>
    </citation>
    <scope>NUCLEOTIDE SEQUENCE [LARGE SCALE GENOMIC DNA]</scope>
    <source>
        <strain evidence="1 2">DSM 19625</strain>
    </source>
</reference>
<sequence>MQKDKKCLIGRCGQKADYTGKFCSRVCEELTHSEFDMQVVDDFIRYLNGLLNVSDHLRRCISPMLWVRTFAKKERIVRSGEICTASFWLKSGYGRCFVDAKDKEGLPFEKTVRFYGPGKIAAIHSGFFNDKPSPFNFELSAGAVVVPFSRSCFEKLKLNAPEAGDLANSIMAMEGVDELEKTDLLRLKARPSYQEFLRVFGVGIEQCFAIKHIASYLEMSPNFLSRIRSECNRK</sequence>
<keyword evidence="2" id="KW-1185">Reference proteome</keyword>
<dbReference type="CDD" id="cd00038">
    <property type="entry name" value="CAP_ED"/>
    <property type="match status" value="1"/>
</dbReference>
<gene>
    <name evidence="1" type="ORF">SAMN04488101_12030</name>
</gene>
<dbReference type="InterPro" id="IPR014710">
    <property type="entry name" value="RmlC-like_jellyroll"/>
</dbReference>